<dbReference type="Gene3D" id="1.10.10.10">
    <property type="entry name" value="Winged helix-like DNA-binding domain superfamily/Winged helix DNA-binding domain"/>
    <property type="match status" value="1"/>
</dbReference>
<dbReference type="InterPro" id="IPR000835">
    <property type="entry name" value="HTH_MarR-typ"/>
</dbReference>
<keyword evidence="3" id="KW-1185">Reference proteome</keyword>
<feature type="domain" description="HTH marR-type" evidence="1">
    <location>
        <begin position="4"/>
        <end position="135"/>
    </location>
</feature>
<name>A0A378TDS2_9MYCO</name>
<dbReference type="AlphaFoldDB" id="A0A378TDS2"/>
<dbReference type="PANTHER" id="PTHR33164:SF43">
    <property type="entry name" value="HTH-TYPE TRANSCRIPTIONAL REPRESSOR YETL"/>
    <property type="match status" value="1"/>
</dbReference>
<dbReference type="PROSITE" id="PS50995">
    <property type="entry name" value="HTH_MARR_2"/>
    <property type="match status" value="1"/>
</dbReference>
<dbReference type="GO" id="GO:0006950">
    <property type="term" value="P:response to stress"/>
    <property type="evidence" value="ECO:0007669"/>
    <property type="project" value="TreeGrafter"/>
</dbReference>
<dbReference type="OrthoDB" id="8635520at2"/>
<dbReference type="InterPro" id="IPR036388">
    <property type="entry name" value="WH-like_DNA-bd_sf"/>
</dbReference>
<sequence length="136" mass="15028">MHSADEVWKDLARYVFDNRDVWKRAVVEVSGLPFSRVRIITRLGRSPLTMKQVAEFAIIDAPAATVAVNDLESRGLVVREIDPANRRSKLVSLTERGRQVVAAIDAVDDPAPPAVRQLDAEQLAALRRIVDTLTGS</sequence>
<protein>
    <submittedName>
        <fullName evidence="2">MarR family transcriptional regulator</fullName>
    </submittedName>
</protein>
<dbReference type="Proteomes" id="UP000254978">
    <property type="component" value="Unassembled WGS sequence"/>
</dbReference>
<evidence type="ECO:0000313" key="2">
    <source>
        <dbReference type="EMBL" id="STZ58654.1"/>
    </source>
</evidence>
<proteinExistence type="predicted"/>
<accession>A0A378TDS2</accession>
<gene>
    <name evidence="2" type="ORF">NCTC10821_02168</name>
</gene>
<organism evidence="2 3">
    <name type="scientific">Mycolicibacterium tokaiense</name>
    <dbReference type="NCBI Taxonomy" id="39695"/>
    <lineage>
        <taxon>Bacteria</taxon>
        <taxon>Bacillati</taxon>
        <taxon>Actinomycetota</taxon>
        <taxon>Actinomycetes</taxon>
        <taxon>Mycobacteriales</taxon>
        <taxon>Mycobacteriaceae</taxon>
        <taxon>Mycolicibacterium</taxon>
    </lineage>
</organism>
<evidence type="ECO:0000313" key="3">
    <source>
        <dbReference type="Proteomes" id="UP000254978"/>
    </source>
</evidence>
<dbReference type="PANTHER" id="PTHR33164">
    <property type="entry name" value="TRANSCRIPTIONAL REGULATOR, MARR FAMILY"/>
    <property type="match status" value="1"/>
</dbReference>
<dbReference type="InterPro" id="IPR039422">
    <property type="entry name" value="MarR/SlyA-like"/>
</dbReference>
<reference evidence="2 3" key="1">
    <citation type="submission" date="2018-06" db="EMBL/GenBank/DDBJ databases">
        <authorList>
            <consortium name="Pathogen Informatics"/>
            <person name="Doyle S."/>
        </authorList>
    </citation>
    <scope>NUCLEOTIDE SEQUENCE [LARGE SCALE GENOMIC DNA]</scope>
    <source>
        <strain evidence="2 3">NCTC10821</strain>
    </source>
</reference>
<dbReference type="EMBL" id="UGQT01000001">
    <property type="protein sequence ID" value="STZ58654.1"/>
    <property type="molecule type" value="Genomic_DNA"/>
</dbReference>
<dbReference type="GO" id="GO:0003700">
    <property type="term" value="F:DNA-binding transcription factor activity"/>
    <property type="evidence" value="ECO:0007669"/>
    <property type="project" value="InterPro"/>
</dbReference>
<dbReference type="SMART" id="SM00347">
    <property type="entry name" value="HTH_MARR"/>
    <property type="match status" value="1"/>
</dbReference>
<dbReference type="Pfam" id="PF12802">
    <property type="entry name" value="MarR_2"/>
    <property type="match status" value="1"/>
</dbReference>
<dbReference type="InterPro" id="IPR036390">
    <property type="entry name" value="WH_DNA-bd_sf"/>
</dbReference>
<dbReference type="SUPFAM" id="SSF46785">
    <property type="entry name" value="Winged helix' DNA-binding domain"/>
    <property type="match status" value="1"/>
</dbReference>
<evidence type="ECO:0000259" key="1">
    <source>
        <dbReference type="PROSITE" id="PS50995"/>
    </source>
</evidence>
<dbReference type="RefSeq" id="WP_068915092.1">
    <property type="nucleotide sequence ID" value="NZ_AP022600.1"/>
</dbReference>